<feature type="signal peptide" evidence="8">
    <location>
        <begin position="1"/>
        <end position="20"/>
    </location>
</feature>
<organism evidence="9 10">
    <name type="scientific">Ornithorhynchus anatinus</name>
    <name type="common">Duckbill platypus</name>
    <dbReference type="NCBI Taxonomy" id="9258"/>
    <lineage>
        <taxon>Eukaryota</taxon>
        <taxon>Metazoa</taxon>
        <taxon>Chordata</taxon>
        <taxon>Craniata</taxon>
        <taxon>Vertebrata</taxon>
        <taxon>Euteleostomi</taxon>
        <taxon>Mammalia</taxon>
        <taxon>Monotremata</taxon>
        <taxon>Ornithorhynchidae</taxon>
        <taxon>Ornithorhynchus</taxon>
    </lineage>
</organism>
<evidence type="ECO:0000256" key="3">
    <source>
        <dbReference type="ARBA" id="ARBA00022989"/>
    </source>
</evidence>
<dbReference type="HOGENOM" id="CLU_036503_1_0_1"/>
<evidence type="ECO:0000313" key="9">
    <source>
        <dbReference type="Ensembl" id="ENSOANP00000005856.2"/>
    </source>
</evidence>
<reference evidence="9" key="2">
    <citation type="submission" date="2025-08" db="UniProtKB">
        <authorList>
            <consortium name="Ensembl"/>
        </authorList>
    </citation>
    <scope>IDENTIFICATION</scope>
    <source>
        <strain evidence="9">Glennie</strain>
    </source>
</reference>
<name>F7DY64_ORNAN</name>
<dbReference type="InterPro" id="IPR029058">
    <property type="entry name" value="AB_hydrolase_fold"/>
</dbReference>
<dbReference type="Pfam" id="PF05705">
    <property type="entry name" value="DUF829"/>
    <property type="match status" value="2"/>
</dbReference>
<keyword evidence="3 7" id="KW-1133">Transmembrane helix</keyword>
<dbReference type="PANTHER" id="PTHR12265">
    <property type="entry name" value="TRANSMEMBRANE PROTEIN 53"/>
    <property type="match status" value="1"/>
</dbReference>
<dbReference type="SUPFAM" id="SSF53474">
    <property type="entry name" value="alpha/beta-Hydrolases"/>
    <property type="match status" value="1"/>
</dbReference>
<evidence type="ECO:0000256" key="5">
    <source>
        <dbReference type="ARBA" id="ARBA00023242"/>
    </source>
</evidence>
<dbReference type="InParanoid" id="F7DY64"/>
<dbReference type="GO" id="GO:0046822">
    <property type="term" value="P:regulation of nucleocytoplasmic transport"/>
    <property type="evidence" value="ECO:0007669"/>
    <property type="project" value="Ensembl"/>
</dbReference>
<feature type="chain" id="PRO_5028069799" evidence="8">
    <location>
        <begin position="21"/>
        <end position="244"/>
    </location>
</feature>
<evidence type="ECO:0000313" key="10">
    <source>
        <dbReference type="Proteomes" id="UP000002279"/>
    </source>
</evidence>
<dbReference type="GO" id="GO:0045668">
    <property type="term" value="P:negative regulation of osteoblast differentiation"/>
    <property type="evidence" value="ECO:0007669"/>
    <property type="project" value="Ensembl"/>
</dbReference>
<evidence type="ECO:0000256" key="2">
    <source>
        <dbReference type="ARBA" id="ARBA00022692"/>
    </source>
</evidence>
<keyword evidence="10" id="KW-1185">Reference proteome</keyword>
<dbReference type="GeneTree" id="ENSGT00390000000715"/>
<dbReference type="PANTHER" id="PTHR12265:SF30">
    <property type="entry name" value="TRANSMEMBRANE PROTEIN 53"/>
    <property type="match status" value="1"/>
</dbReference>
<evidence type="ECO:0000256" key="7">
    <source>
        <dbReference type="SAM" id="Phobius"/>
    </source>
</evidence>
<dbReference type="AlphaFoldDB" id="F7DY64"/>
<dbReference type="Ensembl" id="ENSOANT00000005858.2">
    <property type="protein sequence ID" value="ENSOANP00000005856.2"/>
    <property type="gene ID" value="ENSOANG00000003693.3"/>
</dbReference>
<keyword evidence="5" id="KW-0539">Nucleus</keyword>
<feature type="transmembrane region" description="Helical" evidence="7">
    <location>
        <begin position="134"/>
        <end position="155"/>
    </location>
</feature>
<protein>
    <submittedName>
        <fullName evidence="9">Transmembrane protein 53</fullName>
    </submittedName>
</protein>
<dbReference type="OMA" id="FCALWDL"/>
<dbReference type="Proteomes" id="UP000002279">
    <property type="component" value="Chromosome 18"/>
</dbReference>
<dbReference type="GO" id="GO:0030279">
    <property type="term" value="P:negative regulation of ossification"/>
    <property type="evidence" value="ECO:0007669"/>
    <property type="project" value="Ensembl"/>
</dbReference>
<keyword evidence="8" id="KW-0732">Signal</keyword>
<reference evidence="9" key="3">
    <citation type="submission" date="2025-09" db="UniProtKB">
        <authorList>
            <consortium name="Ensembl"/>
        </authorList>
    </citation>
    <scope>IDENTIFICATION</scope>
    <source>
        <strain evidence="9">Glennie</strain>
    </source>
</reference>
<dbReference type="GO" id="GO:0005640">
    <property type="term" value="C:nuclear outer membrane"/>
    <property type="evidence" value="ECO:0007669"/>
    <property type="project" value="UniProtKB-SubCell"/>
</dbReference>
<evidence type="ECO:0000256" key="8">
    <source>
        <dbReference type="SAM" id="SignalP"/>
    </source>
</evidence>
<proteinExistence type="inferred from homology"/>
<accession>F7DY64</accession>
<keyword evidence="4 7" id="KW-0472">Membrane</keyword>
<evidence type="ECO:0000256" key="6">
    <source>
        <dbReference type="ARBA" id="ARBA00034303"/>
    </source>
</evidence>
<dbReference type="Bgee" id="ENSOANG00000003693">
    <property type="expression patterns" value="Expressed in testis and 7 other cell types or tissues"/>
</dbReference>
<comment type="similarity">
    <text evidence="1">Belongs to the TMEM53 family.</text>
</comment>
<evidence type="ECO:0000256" key="1">
    <source>
        <dbReference type="ARBA" id="ARBA00007387"/>
    </source>
</evidence>
<keyword evidence="2 7" id="KW-0812">Transmembrane</keyword>
<dbReference type="FunCoup" id="F7DY64">
    <property type="interactions" value="769"/>
</dbReference>
<gene>
    <name evidence="9" type="primary">TMEM53</name>
</gene>
<sequence>SASSRRAFLVFWFCLSGSSSDPGSTESSQNRPVVILLGWGGCSDKNLSKYSAIYANRKLLELLFDYEIEKKPVLFHVFSNGGAMLYRYIAELIHSHRQFSHLRVAGTIFDSAPGRRNLTGAVRALSTVLAPRNAALRLLLLCAFVVVVAVFRILLYPATRYLHASHYDALRAEASRWPELYLYSKADRIVPAGDVEAMVRARLDRRVLVRAVDFTSSAHVRHLRDYPTYYAGLCLSFMRDCVGG</sequence>
<dbReference type="STRING" id="9258.ENSOANP00000005856"/>
<reference evidence="9 10" key="1">
    <citation type="journal article" date="2008" name="Nature">
        <title>Genome analysis of the platypus reveals unique signatures of evolution.</title>
        <authorList>
            <person name="Warren W.C."/>
            <person name="Hillier L.W."/>
            <person name="Marshall Graves J.A."/>
            <person name="Birney E."/>
            <person name="Ponting C.P."/>
            <person name="Grutzner F."/>
            <person name="Belov K."/>
            <person name="Miller W."/>
            <person name="Clarke L."/>
            <person name="Chinwalla A.T."/>
            <person name="Yang S.P."/>
            <person name="Heger A."/>
            <person name="Locke D.P."/>
            <person name="Miethke P."/>
            <person name="Waters P.D."/>
            <person name="Veyrunes F."/>
            <person name="Fulton L."/>
            <person name="Fulton B."/>
            <person name="Graves T."/>
            <person name="Wallis J."/>
            <person name="Puente X.S."/>
            <person name="Lopez-Otin C."/>
            <person name="Ordonez G.R."/>
            <person name="Eichler E.E."/>
            <person name="Chen L."/>
            <person name="Cheng Z."/>
            <person name="Deakin J.E."/>
            <person name="Alsop A."/>
            <person name="Thompson K."/>
            <person name="Kirby P."/>
            <person name="Papenfuss A.T."/>
            <person name="Wakefield M.J."/>
            <person name="Olender T."/>
            <person name="Lancet D."/>
            <person name="Huttley G.A."/>
            <person name="Smit A.F."/>
            <person name="Pask A."/>
            <person name="Temple-Smith P."/>
            <person name="Batzer M.A."/>
            <person name="Walker J.A."/>
            <person name="Konkel M.K."/>
            <person name="Harris R.S."/>
            <person name="Whittington C.M."/>
            <person name="Wong E.S."/>
            <person name="Gemmell N.J."/>
            <person name="Buschiazzo E."/>
            <person name="Vargas Jentzsch I.M."/>
            <person name="Merkel A."/>
            <person name="Schmitz J."/>
            <person name="Zemann A."/>
            <person name="Churakov G."/>
            <person name="Kriegs J.O."/>
            <person name="Brosius J."/>
            <person name="Murchison E.P."/>
            <person name="Sachidanandam R."/>
            <person name="Smith C."/>
            <person name="Hannon G.J."/>
            <person name="Tsend-Ayush E."/>
            <person name="McMillan D."/>
            <person name="Attenborough R."/>
            <person name="Rens W."/>
            <person name="Ferguson-Smith M."/>
            <person name="Lefevre C.M."/>
            <person name="Sharp J.A."/>
            <person name="Nicholas K.R."/>
            <person name="Ray D.A."/>
            <person name="Kube M."/>
            <person name="Reinhardt R."/>
            <person name="Pringle T.H."/>
            <person name="Taylor J."/>
            <person name="Jones R.C."/>
            <person name="Nixon B."/>
            <person name="Dacheux J.L."/>
            <person name="Niwa H."/>
            <person name="Sekita Y."/>
            <person name="Huang X."/>
            <person name="Stark A."/>
            <person name="Kheradpour P."/>
            <person name="Kellis M."/>
            <person name="Flicek P."/>
            <person name="Chen Y."/>
            <person name="Webber C."/>
            <person name="Hardison R."/>
            <person name="Nelson J."/>
            <person name="Hallsworth-Pepin K."/>
            <person name="Delehaunty K."/>
            <person name="Markovic C."/>
            <person name="Minx P."/>
            <person name="Feng Y."/>
            <person name="Kremitzki C."/>
            <person name="Mitreva M."/>
            <person name="Glasscock J."/>
            <person name="Wylie T."/>
            <person name="Wohldmann P."/>
            <person name="Thiru P."/>
            <person name="Nhan M.N."/>
            <person name="Pohl C.S."/>
            <person name="Smith S.M."/>
            <person name="Hou S."/>
            <person name="Nefedov M."/>
            <person name="de Jong P.J."/>
            <person name="Renfree M.B."/>
            <person name="Mardis E.R."/>
            <person name="Wilson R.K."/>
        </authorList>
    </citation>
    <scope>NUCLEOTIDE SEQUENCE [LARGE SCALE GENOMIC DNA]</scope>
    <source>
        <strain evidence="9 10">Glennie</strain>
    </source>
</reference>
<dbReference type="GO" id="GO:0030514">
    <property type="term" value="P:negative regulation of BMP signaling pathway"/>
    <property type="evidence" value="ECO:0007669"/>
    <property type="project" value="Ensembl"/>
</dbReference>
<dbReference type="InterPro" id="IPR008547">
    <property type="entry name" value="DUF829_TMEM53"/>
</dbReference>
<comment type="subcellular location">
    <subcellularLocation>
        <location evidence="6">Nucleus outer membrane</location>
        <topology evidence="6">Single-pass membrane protein</topology>
    </subcellularLocation>
</comment>
<evidence type="ECO:0000256" key="4">
    <source>
        <dbReference type="ARBA" id="ARBA00023136"/>
    </source>
</evidence>
<dbReference type="eggNOG" id="KOG2521">
    <property type="taxonomic scope" value="Eukaryota"/>
</dbReference>